<comment type="caution">
    <text evidence="2">The sequence shown here is derived from an EMBL/GenBank/DDBJ whole genome shotgun (WGS) entry which is preliminary data.</text>
</comment>
<organism evidence="2">
    <name type="scientific">marine sediment metagenome</name>
    <dbReference type="NCBI Taxonomy" id="412755"/>
    <lineage>
        <taxon>unclassified sequences</taxon>
        <taxon>metagenomes</taxon>
        <taxon>ecological metagenomes</taxon>
    </lineage>
</organism>
<evidence type="ECO:0000256" key="1">
    <source>
        <dbReference type="SAM" id="Phobius"/>
    </source>
</evidence>
<gene>
    <name evidence="2" type="ORF">LCGC14_2908460</name>
</gene>
<accession>A0A0F8YE65</accession>
<protein>
    <submittedName>
        <fullName evidence="2">Uncharacterized protein</fullName>
    </submittedName>
</protein>
<dbReference type="AlphaFoldDB" id="A0A0F8YE65"/>
<reference evidence="2" key="1">
    <citation type="journal article" date="2015" name="Nature">
        <title>Complex archaea that bridge the gap between prokaryotes and eukaryotes.</title>
        <authorList>
            <person name="Spang A."/>
            <person name="Saw J.H."/>
            <person name="Jorgensen S.L."/>
            <person name="Zaremba-Niedzwiedzka K."/>
            <person name="Martijn J."/>
            <person name="Lind A.E."/>
            <person name="van Eijk R."/>
            <person name="Schleper C."/>
            <person name="Guy L."/>
            <person name="Ettema T.J."/>
        </authorList>
    </citation>
    <scope>NUCLEOTIDE SEQUENCE</scope>
</reference>
<proteinExistence type="predicted"/>
<feature type="transmembrane region" description="Helical" evidence="1">
    <location>
        <begin position="12"/>
        <end position="31"/>
    </location>
</feature>
<feature type="non-terminal residue" evidence="2">
    <location>
        <position position="1"/>
    </location>
</feature>
<keyword evidence="1" id="KW-0812">Transmembrane</keyword>
<name>A0A0F8YE65_9ZZZZ</name>
<sequence>ALPLAAAGLVPPWLAAIGMSISSLIVVLNALRLGTETRPVKAGRAPKFGARVTP</sequence>
<keyword evidence="1" id="KW-1133">Transmembrane helix</keyword>
<dbReference type="EMBL" id="LAZR01057482">
    <property type="protein sequence ID" value="KKK71985.1"/>
    <property type="molecule type" value="Genomic_DNA"/>
</dbReference>
<keyword evidence="1" id="KW-0472">Membrane</keyword>
<evidence type="ECO:0000313" key="2">
    <source>
        <dbReference type="EMBL" id="KKK71985.1"/>
    </source>
</evidence>